<evidence type="ECO:0000256" key="6">
    <source>
        <dbReference type="ARBA" id="ARBA00023027"/>
    </source>
</evidence>
<keyword evidence="6 7" id="KW-0520">NAD</keyword>
<comment type="subunit">
    <text evidence="3 7">Homodimer.</text>
</comment>
<keyword evidence="4 7" id="KW-0963">Cytoplasm</keyword>
<keyword evidence="11" id="KW-1185">Reference proteome</keyword>
<evidence type="ECO:0000256" key="5">
    <source>
        <dbReference type="ARBA" id="ARBA00023002"/>
    </source>
</evidence>
<dbReference type="EMBL" id="WOSY01000009">
    <property type="protein sequence ID" value="NHN89020.1"/>
    <property type="molecule type" value="Genomic_DNA"/>
</dbReference>
<dbReference type="InterPro" id="IPR013328">
    <property type="entry name" value="6PGD_dom2"/>
</dbReference>
<accession>A0ABX0K2X7</accession>
<dbReference type="EC" id="1.1.1.108" evidence="7"/>
<dbReference type="SUPFAM" id="SSF51735">
    <property type="entry name" value="NAD(P)-binding Rossmann-fold domains"/>
    <property type="match status" value="1"/>
</dbReference>
<comment type="similarity">
    <text evidence="7">Belongs to the 3-hydroxyacyl-CoA dehydrogenase family. L-carnitine dehydrogenase subfamily.</text>
</comment>
<dbReference type="NCBIfam" id="NF005716">
    <property type="entry name" value="PRK07531.1"/>
    <property type="match status" value="1"/>
</dbReference>
<dbReference type="Proteomes" id="UP000631653">
    <property type="component" value="Unassembled WGS sequence"/>
</dbReference>
<dbReference type="InterPro" id="IPR026578">
    <property type="entry name" value="L-carnitine_dehydrogenase"/>
</dbReference>
<gene>
    <name evidence="10" type="ORF">GOB81_10295</name>
</gene>
<feature type="domain" description="3-hydroxyacyl-CoA dehydrogenase C-terminal" evidence="8">
    <location>
        <begin position="189"/>
        <end position="256"/>
    </location>
</feature>
<dbReference type="InterPro" id="IPR029069">
    <property type="entry name" value="HotDog_dom_sf"/>
</dbReference>
<sequence length="498" mass="53974">MSIEKPAVKRAALIGSGVIGAGWAARFVLNGIDAVIYDPSGDSKARAKNILDMARTAWAALMPGVLPKEGTLSFVDSIEAAVQDVDFVQESLPETEDLKRNVLAAVDAVLPPHVIIGSSTSGLLPSRLQSGLKHPERFVVGHPFNPVYLLPLVEVCGGDLTSAATKETAAAFYSSIGMQVLHVRKEVDGFIADRLLEALWREGLWLIEEGVATTSELDDAIRYGAGLRWSFMGTFLTYRLAGGDAGMRHFLGQFGPALKLPWTKLIAPELTDELADRIATQSDEQAAGVAVRDLEILRDEALVKVIRALSSVGTKGYASGATLNAFSSRLHKEETANAVEAESSFVSWKGGVSPEWIDYNGHMTEHRYLQVFGEATDGVLSLIGADEDYVRSGYSFYTVETHIRHLGQAYAGMTLEVRSRILDSDAKRLHLFHTMTVQGSDDPIATAEHMLLHVDSVKGKSSQIPNAIQIRIEQTKALQAEQPTPEAAGRSIGIRRSV</sequence>
<evidence type="ECO:0000313" key="11">
    <source>
        <dbReference type="Proteomes" id="UP000631653"/>
    </source>
</evidence>
<comment type="subcellular location">
    <subcellularLocation>
        <location evidence="1 7">Cytoplasm</location>
    </subcellularLocation>
</comment>
<feature type="binding site" evidence="7">
    <location>
        <begin position="15"/>
        <end position="20"/>
    </location>
    <ligand>
        <name>NAD(+)</name>
        <dbReference type="ChEBI" id="CHEBI:57540"/>
    </ligand>
</feature>
<evidence type="ECO:0000259" key="8">
    <source>
        <dbReference type="Pfam" id="PF00725"/>
    </source>
</evidence>
<comment type="caution">
    <text evidence="10">The sequence shown here is derived from an EMBL/GenBank/DDBJ whole genome shotgun (WGS) entry which is preliminary data.</text>
</comment>
<comment type="catalytic activity">
    <reaction evidence="7">
        <text>carnitine + NAD(+) = 3-dehydrocarnitine + NADH + H(+)</text>
        <dbReference type="Rhea" id="RHEA:19265"/>
        <dbReference type="ChEBI" id="CHEBI:15378"/>
        <dbReference type="ChEBI" id="CHEBI:17126"/>
        <dbReference type="ChEBI" id="CHEBI:57540"/>
        <dbReference type="ChEBI" id="CHEBI:57885"/>
        <dbReference type="ChEBI" id="CHEBI:57945"/>
        <dbReference type="EC" id="1.1.1.108"/>
    </reaction>
</comment>
<dbReference type="Pfam" id="PF00725">
    <property type="entry name" value="3HCDH"/>
    <property type="match status" value="1"/>
</dbReference>
<dbReference type="GO" id="GO:0047728">
    <property type="term" value="F:carnitine 3-dehydrogenase activity"/>
    <property type="evidence" value="ECO:0007669"/>
    <property type="project" value="UniProtKB-EC"/>
</dbReference>
<evidence type="ECO:0000256" key="4">
    <source>
        <dbReference type="ARBA" id="ARBA00022490"/>
    </source>
</evidence>
<dbReference type="SUPFAM" id="SSF48179">
    <property type="entry name" value="6-phosphogluconate dehydrogenase C-terminal domain-like"/>
    <property type="match status" value="1"/>
</dbReference>
<dbReference type="Pfam" id="PF02737">
    <property type="entry name" value="3HCDH_N"/>
    <property type="match status" value="1"/>
</dbReference>
<dbReference type="InterPro" id="IPR006108">
    <property type="entry name" value="3HC_DH_C"/>
</dbReference>
<evidence type="ECO:0000259" key="9">
    <source>
        <dbReference type="Pfam" id="PF02737"/>
    </source>
</evidence>
<dbReference type="Gene3D" id="3.40.50.720">
    <property type="entry name" value="NAD(P)-binding Rossmann-like Domain"/>
    <property type="match status" value="1"/>
</dbReference>
<dbReference type="InterPro" id="IPR036291">
    <property type="entry name" value="NAD(P)-bd_dom_sf"/>
</dbReference>
<dbReference type="InterPro" id="IPR006176">
    <property type="entry name" value="3-OHacyl-CoA_DH_NAD-bd"/>
</dbReference>
<dbReference type="PANTHER" id="PTHR48075:SF5">
    <property type="entry name" value="3-HYDROXYBUTYRYL-COA DEHYDROGENASE"/>
    <property type="match status" value="1"/>
</dbReference>
<dbReference type="HAMAP" id="MF_02129">
    <property type="entry name" value="L_carnitine_dehydrog"/>
    <property type="match status" value="1"/>
</dbReference>
<dbReference type="Gene3D" id="1.10.1040.10">
    <property type="entry name" value="N-(1-d-carboxylethyl)-l-norvaline Dehydrogenase, domain 2"/>
    <property type="match status" value="1"/>
</dbReference>
<dbReference type="RefSeq" id="WP_173570348.1">
    <property type="nucleotide sequence ID" value="NZ_WOSY01000009.1"/>
</dbReference>
<dbReference type="SUPFAM" id="SSF54637">
    <property type="entry name" value="Thioesterase/thiol ester dehydrase-isomerase"/>
    <property type="match status" value="1"/>
</dbReference>
<dbReference type="Pfam" id="PF13279">
    <property type="entry name" value="4HBT_2"/>
    <property type="match status" value="1"/>
</dbReference>
<dbReference type="CDD" id="cd00586">
    <property type="entry name" value="4HBT"/>
    <property type="match status" value="1"/>
</dbReference>
<dbReference type="PANTHER" id="PTHR48075">
    <property type="entry name" value="3-HYDROXYACYL-COA DEHYDROGENASE FAMILY PROTEIN"/>
    <property type="match status" value="1"/>
</dbReference>
<dbReference type="Gene3D" id="3.10.129.10">
    <property type="entry name" value="Hotdog Thioesterase"/>
    <property type="match status" value="1"/>
</dbReference>
<keyword evidence="5 7" id="KW-0560">Oxidoreductase</keyword>
<comment type="function">
    <text evidence="7">Catalyzes the NAD(+)-dependent oxidation of L-carnitine to 3-dehydrocarnitine.</text>
</comment>
<protein>
    <recommendedName>
        <fullName evidence="7">L-carnitine dehydrogenase</fullName>
        <shortName evidence="7">CDH</shortName>
        <shortName evidence="7">L-CDH</shortName>
        <ecNumber evidence="7">1.1.1.108</ecNumber>
    </recommendedName>
</protein>
<evidence type="ECO:0000256" key="3">
    <source>
        <dbReference type="ARBA" id="ARBA00011738"/>
    </source>
</evidence>
<dbReference type="InterPro" id="IPR008927">
    <property type="entry name" value="6-PGluconate_DH-like_C_sf"/>
</dbReference>
<name>A0ABX0K2X7_9PROT</name>
<evidence type="ECO:0000256" key="1">
    <source>
        <dbReference type="ARBA" id="ARBA00004496"/>
    </source>
</evidence>
<evidence type="ECO:0000256" key="7">
    <source>
        <dbReference type="HAMAP-Rule" id="MF_02129"/>
    </source>
</evidence>
<reference evidence="10 11" key="1">
    <citation type="journal article" date="2020" name="Int. J. Syst. Evol. Microbiol.">
        <title>Novel acetic acid bacteria from cider fermentations: Acetobacter conturbans sp. nov. and Acetobacter fallax sp. nov.</title>
        <authorList>
            <person name="Sombolestani A.S."/>
            <person name="Cleenwerck I."/>
            <person name="Cnockaert M."/>
            <person name="Borremans W."/>
            <person name="Wieme A.D."/>
            <person name="De Vuyst L."/>
            <person name="Vandamme P."/>
        </authorList>
    </citation>
    <scope>NUCLEOTIDE SEQUENCE [LARGE SCALE GENOMIC DNA]</scope>
    <source>
        <strain evidence="10 11">LMG 1627</strain>
    </source>
</reference>
<evidence type="ECO:0000313" key="10">
    <source>
        <dbReference type="EMBL" id="NHN89020.1"/>
    </source>
</evidence>
<evidence type="ECO:0000256" key="2">
    <source>
        <dbReference type="ARBA" id="ARBA00004855"/>
    </source>
</evidence>
<organism evidence="10 11">
    <name type="scientific">Acetobacter conturbans</name>
    <dbReference type="NCBI Taxonomy" id="1737472"/>
    <lineage>
        <taxon>Bacteria</taxon>
        <taxon>Pseudomonadati</taxon>
        <taxon>Pseudomonadota</taxon>
        <taxon>Alphaproteobacteria</taxon>
        <taxon>Acetobacterales</taxon>
        <taxon>Acetobacteraceae</taxon>
        <taxon>Acetobacter</taxon>
    </lineage>
</organism>
<proteinExistence type="inferred from homology"/>
<feature type="domain" description="3-hydroxyacyl-CoA dehydrogenase NAD binding" evidence="9">
    <location>
        <begin position="11"/>
        <end position="186"/>
    </location>
</feature>
<comment type="pathway">
    <text evidence="2 7">Amine and polyamine metabolism; carnitine metabolism.</text>
</comment>